<proteinExistence type="predicted"/>
<reference evidence="1" key="1">
    <citation type="submission" date="2020-05" db="EMBL/GenBank/DDBJ databases">
        <title>Large-scale comparative analyses of tick genomes elucidate their genetic diversity and vector capacities.</title>
        <authorList>
            <person name="Jia N."/>
            <person name="Wang J."/>
            <person name="Shi W."/>
            <person name="Du L."/>
            <person name="Sun Y."/>
            <person name="Zhan W."/>
            <person name="Jiang J."/>
            <person name="Wang Q."/>
            <person name="Zhang B."/>
            <person name="Ji P."/>
            <person name="Sakyi L.B."/>
            <person name="Cui X."/>
            <person name="Yuan T."/>
            <person name="Jiang B."/>
            <person name="Yang W."/>
            <person name="Lam T.T.-Y."/>
            <person name="Chang Q."/>
            <person name="Ding S."/>
            <person name="Wang X."/>
            <person name="Zhu J."/>
            <person name="Ruan X."/>
            <person name="Zhao L."/>
            <person name="Wei J."/>
            <person name="Que T."/>
            <person name="Du C."/>
            <person name="Cheng J."/>
            <person name="Dai P."/>
            <person name="Han X."/>
            <person name="Huang E."/>
            <person name="Gao Y."/>
            <person name="Liu J."/>
            <person name="Shao H."/>
            <person name="Ye R."/>
            <person name="Li L."/>
            <person name="Wei W."/>
            <person name="Wang X."/>
            <person name="Wang C."/>
            <person name="Yang T."/>
            <person name="Huo Q."/>
            <person name="Li W."/>
            <person name="Guo W."/>
            <person name="Chen H."/>
            <person name="Zhou L."/>
            <person name="Ni X."/>
            <person name="Tian J."/>
            <person name="Zhou Y."/>
            <person name="Sheng Y."/>
            <person name="Liu T."/>
            <person name="Pan Y."/>
            <person name="Xia L."/>
            <person name="Li J."/>
            <person name="Zhao F."/>
            <person name="Cao W."/>
        </authorList>
    </citation>
    <scope>NUCLEOTIDE SEQUENCE</scope>
    <source>
        <strain evidence="1">Hyas-2018</strain>
    </source>
</reference>
<dbReference type="Proteomes" id="UP000821845">
    <property type="component" value="Chromosome 1"/>
</dbReference>
<gene>
    <name evidence="1" type="ORF">HPB50_009118</name>
</gene>
<organism evidence="1 2">
    <name type="scientific">Hyalomma asiaticum</name>
    <name type="common">Tick</name>
    <dbReference type="NCBI Taxonomy" id="266040"/>
    <lineage>
        <taxon>Eukaryota</taxon>
        <taxon>Metazoa</taxon>
        <taxon>Ecdysozoa</taxon>
        <taxon>Arthropoda</taxon>
        <taxon>Chelicerata</taxon>
        <taxon>Arachnida</taxon>
        <taxon>Acari</taxon>
        <taxon>Parasitiformes</taxon>
        <taxon>Ixodida</taxon>
        <taxon>Ixodoidea</taxon>
        <taxon>Ixodidae</taxon>
        <taxon>Hyalomminae</taxon>
        <taxon>Hyalomma</taxon>
    </lineage>
</organism>
<comment type="caution">
    <text evidence="1">The sequence shown here is derived from an EMBL/GenBank/DDBJ whole genome shotgun (WGS) entry which is preliminary data.</text>
</comment>
<evidence type="ECO:0000313" key="2">
    <source>
        <dbReference type="Proteomes" id="UP000821845"/>
    </source>
</evidence>
<evidence type="ECO:0000313" key="1">
    <source>
        <dbReference type="EMBL" id="KAH6945581.1"/>
    </source>
</evidence>
<accession>A0ACB7TH64</accession>
<dbReference type="EMBL" id="CM023481">
    <property type="protein sequence ID" value="KAH6945581.1"/>
    <property type="molecule type" value="Genomic_DNA"/>
</dbReference>
<keyword evidence="2" id="KW-1185">Reference proteome</keyword>
<sequence>MAAASAVALDEVRKEAAATVLDLFVAGQSAYVLTDSQETCGLYLRGVLPTCVLRILGASHRTMSSPGVRHTPEWTATSGRTALPHPVRLEKCLRHNDSDDERWILPIRSSTESRQGTGAYYKHLSTLA</sequence>
<name>A0ACB7TH64_HYAAI</name>
<protein>
    <submittedName>
        <fullName evidence="1">Uncharacterized protein</fullName>
    </submittedName>
</protein>